<dbReference type="EMBL" id="JBBHLL010000291">
    <property type="protein sequence ID" value="KAK7806782.1"/>
    <property type="molecule type" value="Genomic_DNA"/>
</dbReference>
<accession>A0AAW0HXM4</accession>
<dbReference type="FunFam" id="3.10.310.10:FF:000013">
    <property type="entry name" value="Phenazine biosynthesis-like domain-containing protein 1"/>
    <property type="match status" value="2"/>
</dbReference>
<keyword evidence="2" id="KW-0413">Isomerase</keyword>
<dbReference type="PANTHER" id="PTHR13774:SF17">
    <property type="entry name" value="PHENAZINE BIOSYNTHESIS-LIKE DOMAIN-CONTAINING PROTEIN"/>
    <property type="match status" value="1"/>
</dbReference>
<dbReference type="Gene3D" id="3.10.310.10">
    <property type="entry name" value="Diaminopimelate Epimerase, Chain A, domain 1"/>
    <property type="match status" value="4"/>
</dbReference>
<proteinExistence type="inferred from homology"/>
<dbReference type="SUPFAM" id="SSF54506">
    <property type="entry name" value="Diaminopimelate epimerase-like"/>
    <property type="match status" value="2"/>
</dbReference>
<comment type="caution">
    <text evidence="3">The sequence shown here is derived from an EMBL/GenBank/DDBJ whole genome shotgun (WGS) entry which is preliminary data.</text>
</comment>
<evidence type="ECO:0000256" key="2">
    <source>
        <dbReference type="ARBA" id="ARBA00023235"/>
    </source>
</evidence>
<dbReference type="Proteomes" id="UP001488838">
    <property type="component" value="Unassembled WGS sequence"/>
</dbReference>
<dbReference type="GO" id="GO:0016853">
    <property type="term" value="F:isomerase activity"/>
    <property type="evidence" value="ECO:0007669"/>
    <property type="project" value="UniProtKB-KW"/>
</dbReference>
<keyword evidence="4" id="KW-1185">Reference proteome</keyword>
<dbReference type="FunFam" id="3.10.310.10:FF:000020">
    <property type="entry name" value="Phenazine biosynthesis-like domain-containing protein 1"/>
    <property type="match status" value="1"/>
</dbReference>
<gene>
    <name evidence="3" type="ORF">U0070_026125</name>
</gene>
<sequence length="549" mass="61779">MKLPIFIADAFTATAFRGNPAAVCLLENTLDDDSHQLIAREMNLSETAFIRKLQPTDNFTQSSHFGLRWFTPESEFPLCENTNSTLTFATMSGELKARRAEDGIVLDFPLYPAFPQDFHEVEDLIKDIRYSPDTKNLMVRLSDSYNRSFLETLRVNTEPLPRMEKTGKVKGLILTLRGEPGEQTPHYDFYSRYFAPWVGVAEDPVTGSAHTILGPYWSEELGKKEMRAFQCSRRGGELDISLRPDGRVDLKGSEAGFQQGRDLTDRTGRKMKLPIFIADAFTATAFRGNPAAVCLLENALAEDAHQQIAREMNLSETAFVRKLQPSDNFTQSSCFGLRWFTPMSEVPLCGHATLASAAVLFHKIKNTNSTLTFVTMSGELKARRAEDGIVLDFPLYPAFPQDFHEVEDLIKDIRYSPDTRKLLLRLSDSYDRSFLETLRVNTEPLPRMEKTGKVKGLILTLRGEPEGQTPHYDFYSRYFAPWVGLPEDPVTGAAHTVLSSYWSQQLGKREMRAFQCSRRGGELDISLRPDGRVDLKGGAAVVLEGTLTV</sequence>
<comment type="similarity">
    <text evidence="1">Belongs to the PhzF family.</text>
</comment>
<protein>
    <recommendedName>
        <fullName evidence="5">Phenazine biosynthesis-like domain-containing protein</fullName>
    </recommendedName>
</protein>
<dbReference type="GO" id="GO:0005737">
    <property type="term" value="C:cytoplasm"/>
    <property type="evidence" value="ECO:0007669"/>
    <property type="project" value="TreeGrafter"/>
</dbReference>
<evidence type="ECO:0000313" key="3">
    <source>
        <dbReference type="EMBL" id="KAK7806782.1"/>
    </source>
</evidence>
<organism evidence="3 4">
    <name type="scientific">Myodes glareolus</name>
    <name type="common">Bank vole</name>
    <name type="synonym">Clethrionomys glareolus</name>
    <dbReference type="NCBI Taxonomy" id="447135"/>
    <lineage>
        <taxon>Eukaryota</taxon>
        <taxon>Metazoa</taxon>
        <taxon>Chordata</taxon>
        <taxon>Craniata</taxon>
        <taxon>Vertebrata</taxon>
        <taxon>Euteleostomi</taxon>
        <taxon>Mammalia</taxon>
        <taxon>Eutheria</taxon>
        <taxon>Euarchontoglires</taxon>
        <taxon>Glires</taxon>
        <taxon>Rodentia</taxon>
        <taxon>Myomorpha</taxon>
        <taxon>Muroidea</taxon>
        <taxon>Cricetidae</taxon>
        <taxon>Arvicolinae</taxon>
        <taxon>Myodes</taxon>
    </lineage>
</organism>
<dbReference type="PANTHER" id="PTHR13774">
    <property type="entry name" value="PHENAZINE BIOSYNTHESIS PROTEIN"/>
    <property type="match status" value="1"/>
</dbReference>
<reference evidence="3 4" key="1">
    <citation type="journal article" date="2023" name="bioRxiv">
        <title>Conserved and derived expression patterns and positive selection on dental genes reveal complex evolutionary context of ever-growing rodent molars.</title>
        <authorList>
            <person name="Calamari Z.T."/>
            <person name="Song A."/>
            <person name="Cohen E."/>
            <person name="Akter M."/>
            <person name="Roy R.D."/>
            <person name="Hallikas O."/>
            <person name="Christensen M.M."/>
            <person name="Li P."/>
            <person name="Marangoni P."/>
            <person name="Jernvall J."/>
            <person name="Klein O.D."/>
        </authorList>
    </citation>
    <scope>NUCLEOTIDE SEQUENCE [LARGE SCALE GENOMIC DNA]</scope>
    <source>
        <strain evidence="3">V071</strain>
    </source>
</reference>
<evidence type="ECO:0000313" key="4">
    <source>
        <dbReference type="Proteomes" id="UP001488838"/>
    </source>
</evidence>
<evidence type="ECO:0008006" key="5">
    <source>
        <dbReference type="Google" id="ProtNLM"/>
    </source>
</evidence>
<name>A0AAW0HXM4_MYOGA</name>
<dbReference type="Pfam" id="PF02567">
    <property type="entry name" value="PhzC-PhzF"/>
    <property type="match status" value="2"/>
</dbReference>
<dbReference type="AlphaFoldDB" id="A0AAW0HXM4"/>
<evidence type="ECO:0000256" key="1">
    <source>
        <dbReference type="ARBA" id="ARBA00008270"/>
    </source>
</evidence>
<dbReference type="NCBIfam" id="TIGR00654">
    <property type="entry name" value="PhzF_family"/>
    <property type="match status" value="1"/>
</dbReference>
<dbReference type="InterPro" id="IPR003719">
    <property type="entry name" value="Phenazine_PhzF-like"/>
</dbReference>